<name>A0A5M9R9E0_9GAMM</name>
<dbReference type="Proteomes" id="UP000322181">
    <property type="component" value="Unassembled WGS sequence"/>
</dbReference>
<dbReference type="InterPro" id="IPR053855">
    <property type="entry name" value="DUF6931"/>
</dbReference>
<accession>A0A5M9R9E0</accession>
<sequence>MLSKIPYSSVMQVMKNYTPSDGAIALAEKYPVPADFLSAAQQQKCYADAVLFLAHGLPLKEALWWGYCCAQSLTEWTKADQIVLETVKAWLSRSGEVQRRSAGDAAQLQGQEAAAGWLAQAVFWSTGSMLDAAQPPLVAPPFLYAQALSGAVNLMAVLPDGAQAAARYPHFISLGVKIARGESV</sequence>
<protein>
    <submittedName>
        <fullName evidence="1">Twin-arginine translocation pathway signal</fullName>
    </submittedName>
</protein>
<reference evidence="1 2" key="1">
    <citation type="submission" date="2019-09" db="EMBL/GenBank/DDBJ databases">
        <title>Draft genome sequence of various Type strains from the CCUG.</title>
        <authorList>
            <person name="Pineiro-Iglesias B."/>
            <person name="Tunovic T."/>
            <person name="Unosson C."/>
            <person name="Inganas E."/>
            <person name="Ohlen M."/>
            <person name="Cardew S."/>
            <person name="Jensie-Markopoulos S."/>
            <person name="Salva-Serra F."/>
            <person name="Jaen-Luchoro D."/>
            <person name="Karlsson R."/>
            <person name="Svensson-Stadler L."/>
            <person name="Chun J."/>
            <person name="Moore E."/>
        </authorList>
    </citation>
    <scope>NUCLEOTIDE SEQUENCE [LARGE SCALE GENOMIC DNA]</scope>
    <source>
        <strain evidence="1 2">CCUG 53682T</strain>
    </source>
</reference>
<dbReference type="RefSeq" id="WP_067361369.1">
    <property type="nucleotide sequence ID" value="NZ_BAAAFS010000001.1"/>
</dbReference>
<dbReference type="EMBL" id="VXKB01000001">
    <property type="protein sequence ID" value="KAA8717574.1"/>
    <property type="molecule type" value="Genomic_DNA"/>
</dbReference>
<dbReference type="AlphaFoldDB" id="A0A5M9R9E0"/>
<comment type="caution">
    <text evidence="1">The sequence shown here is derived from an EMBL/GenBank/DDBJ whole genome shotgun (WGS) entry which is preliminary data.</text>
</comment>
<organism evidence="1 2">
    <name type="scientific">Morganella psychrotolerans</name>
    <dbReference type="NCBI Taxonomy" id="368603"/>
    <lineage>
        <taxon>Bacteria</taxon>
        <taxon>Pseudomonadati</taxon>
        <taxon>Pseudomonadota</taxon>
        <taxon>Gammaproteobacteria</taxon>
        <taxon>Enterobacterales</taxon>
        <taxon>Morganellaceae</taxon>
        <taxon>Morganella</taxon>
    </lineage>
</organism>
<evidence type="ECO:0000313" key="2">
    <source>
        <dbReference type="Proteomes" id="UP000322181"/>
    </source>
</evidence>
<gene>
    <name evidence="1" type="ORF">F4V73_06960</name>
</gene>
<proteinExistence type="predicted"/>
<dbReference type="Pfam" id="PF22011">
    <property type="entry name" value="DUF6931"/>
    <property type="match status" value="1"/>
</dbReference>
<dbReference type="OrthoDB" id="5572566at2"/>
<evidence type="ECO:0000313" key="1">
    <source>
        <dbReference type="EMBL" id="KAA8717574.1"/>
    </source>
</evidence>